<dbReference type="AlphaFoldDB" id="A0A1V8NW49"/>
<dbReference type="Proteomes" id="UP000192573">
    <property type="component" value="Unassembled WGS sequence"/>
</dbReference>
<dbReference type="EMBL" id="NAEW01000008">
    <property type="protein sequence ID" value="OQM40658.1"/>
    <property type="molecule type" value="Genomic_DNA"/>
</dbReference>
<comment type="caution">
    <text evidence="1">The sequence shown here is derived from an EMBL/GenBank/DDBJ whole genome shotgun (WGS) entry which is preliminary data.</text>
</comment>
<name>A0A1V8NW49_CITBR</name>
<gene>
    <name evidence="1" type="ORF">BZK42_17300</name>
</gene>
<organism evidence="1 2">
    <name type="scientific">Citrobacter braakii</name>
    <dbReference type="NCBI Taxonomy" id="57706"/>
    <lineage>
        <taxon>Bacteria</taxon>
        <taxon>Pseudomonadati</taxon>
        <taxon>Pseudomonadota</taxon>
        <taxon>Gammaproteobacteria</taxon>
        <taxon>Enterobacterales</taxon>
        <taxon>Enterobacteriaceae</taxon>
        <taxon>Citrobacter</taxon>
        <taxon>Citrobacter freundii complex</taxon>
    </lineage>
</organism>
<proteinExistence type="predicted"/>
<reference evidence="1 2" key="1">
    <citation type="submission" date="2017-03" db="EMBL/GenBank/DDBJ databases">
        <authorList>
            <person name="Afonso C.L."/>
            <person name="Miller P.J."/>
            <person name="Scott M.A."/>
            <person name="Spackman E."/>
            <person name="Goraichik I."/>
            <person name="Dimitrov K.M."/>
            <person name="Suarez D.L."/>
            <person name="Swayne D.E."/>
        </authorList>
    </citation>
    <scope>NUCLEOTIDE SEQUENCE [LARGE SCALE GENOMIC DNA]</scope>
    <source>
        <strain evidence="1 2">ATCC 51113</strain>
    </source>
</reference>
<protein>
    <submittedName>
        <fullName evidence="1">Uncharacterized protein</fullName>
    </submittedName>
</protein>
<sequence>MVFLIIFMFIMFTYEILKFQNDMAMIALNESLATERSDLALLKSEPDKLSFDFDEQIKSLGTGNYFNSLKYKPSAVECYSDISKTTAEKCSEKSKIIKFSYEVKRLASSDEICELFGLPVVLIRETIAVNDYYR</sequence>
<evidence type="ECO:0000313" key="2">
    <source>
        <dbReference type="Proteomes" id="UP000192573"/>
    </source>
</evidence>
<evidence type="ECO:0000313" key="1">
    <source>
        <dbReference type="EMBL" id="OQM40658.1"/>
    </source>
</evidence>
<accession>A0A1V8NW49</accession>